<name>A0A7U8C8Y2_NEPCE</name>
<evidence type="ECO:0000313" key="3">
    <source>
        <dbReference type="Proteomes" id="UP000002171"/>
    </source>
</evidence>
<protein>
    <submittedName>
        <fullName evidence="2">Uncharacterized protein</fullName>
    </submittedName>
</protein>
<sequence>MSSKLRLGDLPFDDDLNDDFMEDEQYQRQKPKTTKTKKRKSDIEDYGAQRAQKRQSSDYLEFR</sequence>
<proteinExistence type="predicted"/>
<comment type="caution">
    <text evidence="2">The sequence shown here is derived from an EMBL/GenBank/DDBJ whole genome shotgun (WGS) entry which is preliminary data.</text>
</comment>
<feature type="compositionally biased region" description="Acidic residues" evidence="1">
    <location>
        <begin position="11"/>
        <end position="24"/>
    </location>
</feature>
<dbReference type="RefSeq" id="WP_007019698.1">
    <property type="nucleotide sequence ID" value="NZ_CH724125.1"/>
</dbReference>
<evidence type="ECO:0000313" key="2">
    <source>
        <dbReference type="EMBL" id="EAR62061.1"/>
    </source>
</evidence>
<organism evidence="2 3">
    <name type="scientific">Neptuniibacter caesariensis</name>
    <dbReference type="NCBI Taxonomy" id="207954"/>
    <lineage>
        <taxon>Bacteria</taxon>
        <taxon>Pseudomonadati</taxon>
        <taxon>Pseudomonadota</taxon>
        <taxon>Gammaproteobacteria</taxon>
        <taxon>Oceanospirillales</taxon>
        <taxon>Oceanospirillaceae</taxon>
        <taxon>Neptuniibacter</taxon>
    </lineage>
</organism>
<feature type="region of interest" description="Disordered" evidence="1">
    <location>
        <begin position="1"/>
        <end position="63"/>
    </location>
</feature>
<dbReference type="AlphaFoldDB" id="A0A7U8C8Y2"/>
<evidence type="ECO:0000256" key="1">
    <source>
        <dbReference type="SAM" id="MobiDB-lite"/>
    </source>
</evidence>
<keyword evidence="3" id="KW-1185">Reference proteome</keyword>
<reference evidence="2 3" key="1">
    <citation type="submission" date="2006-02" db="EMBL/GenBank/DDBJ databases">
        <authorList>
            <person name="Pinhassi J."/>
            <person name="Pedros-Alio C."/>
            <person name="Ferriera S."/>
            <person name="Johnson J."/>
            <person name="Kravitz S."/>
            <person name="Halpern A."/>
            <person name="Remington K."/>
            <person name="Beeson K."/>
            <person name="Tran B."/>
            <person name="Rogers Y.-H."/>
            <person name="Friedman R."/>
            <person name="Venter J.C."/>
        </authorList>
    </citation>
    <scope>NUCLEOTIDE SEQUENCE [LARGE SCALE GENOMIC DNA]</scope>
    <source>
        <strain evidence="2 3">MED92</strain>
    </source>
</reference>
<dbReference type="Proteomes" id="UP000002171">
    <property type="component" value="Unassembled WGS sequence"/>
</dbReference>
<accession>A0A7U8C8Y2</accession>
<feature type="compositionally biased region" description="Basic residues" evidence="1">
    <location>
        <begin position="29"/>
        <end position="40"/>
    </location>
</feature>
<dbReference type="EMBL" id="AAOW01000004">
    <property type="protein sequence ID" value="EAR62061.1"/>
    <property type="molecule type" value="Genomic_DNA"/>
</dbReference>
<gene>
    <name evidence="2" type="ORF">MED92_10159</name>
</gene>